<name>A0A6H9XCT8_9CORY</name>
<dbReference type="InterPro" id="IPR036068">
    <property type="entry name" value="Nicotinate_pribotase-like_C"/>
</dbReference>
<keyword evidence="4" id="KW-0597">Phosphoprotein</keyword>
<reference evidence="12 13" key="1">
    <citation type="submission" date="2018-06" db="EMBL/GenBank/DDBJ databases">
        <authorList>
            <consortium name="Pathogen Informatics"/>
            <person name="Doyle S."/>
        </authorList>
    </citation>
    <scope>NUCLEOTIDE SEQUENCE [LARGE SCALE GENOMIC DNA]</scope>
    <source>
        <strain evidence="12 13">NCTC10254</strain>
    </source>
</reference>
<dbReference type="Proteomes" id="UP000249886">
    <property type="component" value="Unassembled WGS sequence"/>
</dbReference>
<dbReference type="NCBIfam" id="NF009131">
    <property type="entry name" value="PRK12484.1"/>
    <property type="match status" value="1"/>
</dbReference>
<feature type="domain" description="Nicotinate/nicotinamide phosphoribosyltransferase" evidence="10">
    <location>
        <begin position="152"/>
        <end position="346"/>
    </location>
</feature>
<dbReference type="InterPro" id="IPR007229">
    <property type="entry name" value="Nic_PRibTrfase-Fam"/>
</dbReference>
<dbReference type="InterPro" id="IPR041525">
    <property type="entry name" value="N/Namide_PRibTrfase"/>
</dbReference>
<accession>A0A6H9XCT8</accession>
<protein>
    <recommendedName>
        <fullName evidence="3 9">Nicotinate phosphoribosyltransferase</fullName>
        <ecNumber evidence="3 9">6.3.4.21</ecNumber>
    </recommendedName>
</protein>
<dbReference type="PANTHER" id="PTHR11098:SF8">
    <property type="entry name" value="NICOTINATE PHOSPHORIBOSYLTRANSFERASE PNCB1"/>
    <property type="match status" value="1"/>
</dbReference>
<evidence type="ECO:0000256" key="6">
    <source>
        <dbReference type="ARBA" id="ARBA00022642"/>
    </source>
</evidence>
<evidence type="ECO:0000313" key="13">
    <source>
        <dbReference type="Proteomes" id="UP000249886"/>
    </source>
</evidence>
<dbReference type="Gene3D" id="3.20.20.70">
    <property type="entry name" value="Aldolase class I"/>
    <property type="match status" value="1"/>
</dbReference>
<dbReference type="NCBIfam" id="NF006698">
    <property type="entry name" value="PRK09243.1-5"/>
    <property type="match status" value="1"/>
</dbReference>
<dbReference type="GO" id="GO:0016757">
    <property type="term" value="F:glycosyltransferase activity"/>
    <property type="evidence" value="ECO:0007669"/>
    <property type="project" value="UniProtKB-KW"/>
</dbReference>
<dbReference type="GO" id="GO:0005829">
    <property type="term" value="C:cytosol"/>
    <property type="evidence" value="ECO:0007669"/>
    <property type="project" value="TreeGrafter"/>
</dbReference>
<comment type="function">
    <text evidence="9">Catalyzes the first step in the biosynthesis of NAD from nicotinic acid, the ATP-dependent synthesis of beta-nicotinate D-ribonucleotide from nicotinate and 5-phospho-D-ribose 1-phosphate.</text>
</comment>
<sequence>MYDSLSTALLTDMYELTMLQSALADGTAHRMCAFEVFSRRLPNERRYGVVAGTARVLEAVTNFRFTEKQLESLDFLNQETLDYLRNYRFTGQIDGYREGELYFPYSPIMLVRGTFAECVVLETLILSILNADSAVASAAARMITAADGRPIIEMGSRRTNELAAVTAARAAYLAGFTATSNLEAVHRYGIPGTGTAAHAWTLLHINDDGTPNEEAAFRSQVETHGTDTTLLVDTYDITQGVKTAIEVAGTELGAVRIDSGDLGVMTRKVRQQLDELGAYNTQIIVSSDLDEYAIAGLRGDPVDGFGVGTSVVTGSGAPTASMVYKLVEVDGYPVAKRSLNKNSAGGSKRAIRTHRATGTAVEEIIYPFRASQPEIGNLTATMLTAELMRDGEIVAGQPTLEESRAYLAHQLVTLPWEGLALSKDEPVISTRYVGFV</sequence>
<evidence type="ECO:0000259" key="10">
    <source>
        <dbReference type="Pfam" id="PF04095"/>
    </source>
</evidence>
<dbReference type="UniPathway" id="UPA00253">
    <property type="reaction ID" value="UER00457"/>
</dbReference>
<evidence type="ECO:0000256" key="9">
    <source>
        <dbReference type="RuleBase" id="RU365100"/>
    </source>
</evidence>
<dbReference type="SUPFAM" id="SSF51690">
    <property type="entry name" value="Nicotinate/Quinolinate PRTase C-terminal domain-like"/>
    <property type="match status" value="1"/>
</dbReference>
<dbReference type="GeneID" id="84574571"/>
<evidence type="ECO:0000256" key="4">
    <source>
        <dbReference type="ARBA" id="ARBA00022553"/>
    </source>
</evidence>
<dbReference type="Pfam" id="PF17767">
    <property type="entry name" value="NAPRTase_N"/>
    <property type="match status" value="1"/>
</dbReference>
<keyword evidence="5 9" id="KW-0436">Ligase</keyword>
<evidence type="ECO:0000256" key="7">
    <source>
        <dbReference type="ARBA" id="ARBA00022679"/>
    </source>
</evidence>
<dbReference type="InterPro" id="IPR006405">
    <property type="entry name" value="Nic_PRibTrfase_pncB"/>
</dbReference>
<keyword evidence="6 9" id="KW-0662">Pyridine nucleotide biosynthesis</keyword>
<dbReference type="GO" id="GO:0034355">
    <property type="term" value="P:NAD+ biosynthetic process via the salvage pathway"/>
    <property type="evidence" value="ECO:0007669"/>
    <property type="project" value="TreeGrafter"/>
</dbReference>
<comment type="pathway">
    <text evidence="1 9">Cofactor biosynthesis; NAD(+) biosynthesis; nicotinate D-ribonucleotide from nicotinate: step 1/1.</text>
</comment>
<proteinExistence type="inferred from homology"/>
<dbReference type="GO" id="GO:0004516">
    <property type="term" value="F:nicotinate phosphoribosyltransferase activity"/>
    <property type="evidence" value="ECO:0007669"/>
    <property type="project" value="UniProtKB-UniRule"/>
</dbReference>
<dbReference type="EMBL" id="UARK01000034">
    <property type="protein sequence ID" value="SPW33658.1"/>
    <property type="molecule type" value="Genomic_DNA"/>
</dbReference>
<keyword evidence="12" id="KW-0328">Glycosyltransferase</keyword>
<keyword evidence="7 9" id="KW-0808">Transferase</keyword>
<feature type="domain" description="Nicotinate phosphoribosyltransferase N-terminal" evidence="11">
    <location>
        <begin position="9"/>
        <end position="130"/>
    </location>
</feature>
<dbReference type="Gene3D" id="3.20.140.10">
    <property type="entry name" value="nicotinate phosphoribosyltransferase"/>
    <property type="match status" value="1"/>
</dbReference>
<evidence type="ECO:0000256" key="2">
    <source>
        <dbReference type="ARBA" id="ARBA00010897"/>
    </source>
</evidence>
<dbReference type="AlphaFoldDB" id="A0A6H9XCT8"/>
<evidence type="ECO:0000313" key="12">
    <source>
        <dbReference type="EMBL" id="SPW33658.1"/>
    </source>
</evidence>
<comment type="catalytic activity">
    <reaction evidence="8 9">
        <text>5-phospho-alpha-D-ribose 1-diphosphate + nicotinate + ATP + H2O = nicotinate beta-D-ribonucleotide + ADP + phosphate + diphosphate</text>
        <dbReference type="Rhea" id="RHEA:36163"/>
        <dbReference type="ChEBI" id="CHEBI:15377"/>
        <dbReference type="ChEBI" id="CHEBI:30616"/>
        <dbReference type="ChEBI" id="CHEBI:32544"/>
        <dbReference type="ChEBI" id="CHEBI:33019"/>
        <dbReference type="ChEBI" id="CHEBI:43474"/>
        <dbReference type="ChEBI" id="CHEBI:57502"/>
        <dbReference type="ChEBI" id="CHEBI:58017"/>
        <dbReference type="ChEBI" id="CHEBI:456216"/>
        <dbReference type="EC" id="6.3.4.21"/>
    </reaction>
</comment>
<comment type="similarity">
    <text evidence="2 9">Belongs to the NAPRTase family.</text>
</comment>
<dbReference type="PIRSF" id="PIRSF000484">
    <property type="entry name" value="NAPRT"/>
    <property type="match status" value="1"/>
</dbReference>
<dbReference type="InterPro" id="IPR013785">
    <property type="entry name" value="Aldolase_TIM"/>
</dbReference>
<dbReference type="EC" id="6.3.4.21" evidence="3 9"/>
<dbReference type="Pfam" id="PF04095">
    <property type="entry name" value="NAPRTase"/>
    <property type="match status" value="1"/>
</dbReference>
<dbReference type="SUPFAM" id="SSF54675">
    <property type="entry name" value="Nicotinate/Quinolinate PRTase N-terminal domain-like"/>
    <property type="match status" value="1"/>
</dbReference>
<organism evidence="12 13">
    <name type="scientific">Corynebacterium matruchotii</name>
    <dbReference type="NCBI Taxonomy" id="43768"/>
    <lineage>
        <taxon>Bacteria</taxon>
        <taxon>Bacillati</taxon>
        <taxon>Actinomycetota</taxon>
        <taxon>Actinomycetes</taxon>
        <taxon>Mycobacteriales</taxon>
        <taxon>Corynebacteriaceae</taxon>
        <taxon>Corynebacterium</taxon>
    </lineage>
</organism>
<evidence type="ECO:0000259" key="11">
    <source>
        <dbReference type="Pfam" id="PF17767"/>
    </source>
</evidence>
<comment type="caution">
    <text evidence="12">The sequence shown here is derived from an EMBL/GenBank/DDBJ whole genome shotgun (WGS) entry which is preliminary data.</text>
</comment>
<evidence type="ECO:0000256" key="3">
    <source>
        <dbReference type="ARBA" id="ARBA00013236"/>
    </source>
</evidence>
<evidence type="ECO:0000256" key="1">
    <source>
        <dbReference type="ARBA" id="ARBA00004952"/>
    </source>
</evidence>
<evidence type="ECO:0000256" key="5">
    <source>
        <dbReference type="ARBA" id="ARBA00022598"/>
    </source>
</evidence>
<comment type="PTM">
    <text evidence="9">Transiently phosphorylated on a His residue during the reaction cycle. Phosphorylation strongly increases the affinity for substrates and increases the rate of nicotinate D-ribonucleotide production. Dephosphorylation regenerates the low-affinity form of the enzyme, leading to product release.</text>
</comment>
<dbReference type="NCBIfam" id="TIGR01513">
    <property type="entry name" value="NAPRTase_put"/>
    <property type="match status" value="1"/>
</dbReference>
<dbReference type="RefSeq" id="WP_005521331.1">
    <property type="nucleotide sequence ID" value="NZ_CP050134.2"/>
</dbReference>
<dbReference type="InterPro" id="IPR040727">
    <property type="entry name" value="NAPRTase_N"/>
</dbReference>
<dbReference type="PANTHER" id="PTHR11098">
    <property type="entry name" value="NICOTINATE PHOSPHORIBOSYLTRANSFERASE"/>
    <property type="match status" value="1"/>
</dbReference>
<evidence type="ECO:0000256" key="8">
    <source>
        <dbReference type="ARBA" id="ARBA00048668"/>
    </source>
</evidence>
<gene>
    <name evidence="12" type="ORF">NCTC10254_02440</name>
</gene>